<dbReference type="AlphaFoldDB" id="A0ABD0JX79"/>
<dbReference type="EMBL" id="JACVVK020000307">
    <property type="protein sequence ID" value="KAK7479235.1"/>
    <property type="molecule type" value="Genomic_DNA"/>
</dbReference>
<name>A0ABD0JX79_9CAEN</name>
<evidence type="ECO:0000313" key="2">
    <source>
        <dbReference type="EMBL" id="KAK7479235.1"/>
    </source>
</evidence>
<reference evidence="2 3" key="1">
    <citation type="journal article" date="2023" name="Sci. Data">
        <title>Genome assembly of the Korean intertidal mud-creeper Batillaria attramentaria.</title>
        <authorList>
            <person name="Patra A.K."/>
            <person name="Ho P.T."/>
            <person name="Jun S."/>
            <person name="Lee S.J."/>
            <person name="Kim Y."/>
            <person name="Won Y.J."/>
        </authorList>
    </citation>
    <scope>NUCLEOTIDE SEQUENCE [LARGE SCALE GENOMIC DNA]</scope>
    <source>
        <strain evidence="2">Wonlab-2016</strain>
    </source>
</reference>
<gene>
    <name evidence="2" type="ORF">BaRGS_00029483</name>
</gene>
<keyword evidence="3" id="KW-1185">Reference proteome</keyword>
<sequence>LSVTMYAAALTRKTATCMCIFVVLAQSSTPSAGGNAKDAIRLEFVNELKDPHFDFFISLHTTTAKTIKELLEEAAWKDPTFNPTSSSPLTLRGIGGDGVGASVEQNGSR</sequence>
<accession>A0ABD0JX79</accession>
<feature type="non-terminal residue" evidence="2">
    <location>
        <position position="109"/>
    </location>
</feature>
<organism evidence="2 3">
    <name type="scientific">Batillaria attramentaria</name>
    <dbReference type="NCBI Taxonomy" id="370345"/>
    <lineage>
        <taxon>Eukaryota</taxon>
        <taxon>Metazoa</taxon>
        <taxon>Spiralia</taxon>
        <taxon>Lophotrochozoa</taxon>
        <taxon>Mollusca</taxon>
        <taxon>Gastropoda</taxon>
        <taxon>Caenogastropoda</taxon>
        <taxon>Sorbeoconcha</taxon>
        <taxon>Cerithioidea</taxon>
        <taxon>Batillariidae</taxon>
        <taxon>Batillaria</taxon>
    </lineage>
</organism>
<feature type="non-terminal residue" evidence="2">
    <location>
        <position position="1"/>
    </location>
</feature>
<feature type="region of interest" description="Disordered" evidence="1">
    <location>
        <begin position="87"/>
        <end position="109"/>
    </location>
</feature>
<evidence type="ECO:0000256" key="1">
    <source>
        <dbReference type="SAM" id="MobiDB-lite"/>
    </source>
</evidence>
<protein>
    <submittedName>
        <fullName evidence="2">Uncharacterized protein</fullName>
    </submittedName>
</protein>
<dbReference type="Proteomes" id="UP001519460">
    <property type="component" value="Unassembled WGS sequence"/>
</dbReference>
<evidence type="ECO:0000313" key="3">
    <source>
        <dbReference type="Proteomes" id="UP001519460"/>
    </source>
</evidence>
<proteinExistence type="predicted"/>
<comment type="caution">
    <text evidence="2">The sequence shown here is derived from an EMBL/GenBank/DDBJ whole genome shotgun (WGS) entry which is preliminary data.</text>
</comment>